<organism evidence="2 3">
    <name type="scientific">Undibacterium aquatile</name>
    <dbReference type="NCBI Taxonomy" id="1537398"/>
    <lineage>
        <taxon>Bacteria</taxon>
        <taxon>Pseudomonadati</taxon>
        <taxon>Pseudomonadota</taxon>
        <taxon>Betaproteobacteria</taxon>
        <taxon>Burkholderiales</taxon>
        <taxon>Oxalobacteraceae</taxon>
        <taxon>Undibacterium</taxon>
    </lineage>
</organism>
<reference evidence="2 3" key="1">
    <citation type="submission" date="2020-08" db="EMBL/GenBank/DDBJ databases">
        <title>Novel species isolated from subtropical streams in China.</title>
        <authorList>
            <person name="Lu H."/>
        </authorList>
    </citation>
    <scope>NUCLEOTIDE SEQUENCE [LARGE SCALE GENOMIC DNA]</scope>
    <source>
        <strain evidence="2 3">CCTCC AB 2015119</strain>
    </source>
</reference>
<feature type="region of interest" description="Disordered" evidence="1">
    <location>
        <begin position="247"/>
        <end position="279"/>
    </location>
</feature>
<sequence>MKPSIQTNLVLRMQKLGKNYRIKNDPEILHKAAKHNLREINAELQPDSTSHINSTLSQLNRILRGKSTAWEIAKESERLMAEANAKVKRVDNIRGVELVFSLPNRFAFDRNACFEDFVLWVESYFPNIPILSAVAHWDESTPHIHVILLPLIDGKLQGHVVMGNRHQINKMRESCYAVVGKKYGMELTKRDKLDIVETKQIASEAVDKIVTNPQLLNDMEIKDELLAIIAKNPYKLAGLIGNAQCKKPPKPRKQTFVGIMTSKVKPDKQPHPRPRMSDS</sequence>
<comment type="caution">
    <text evidence="2">The sequence shown here is derived from an EMBL/GenBank/DDBJ whole genome shotgun (WGS) entry which is preliminary data.</text>
</comment>
<feature type="compositionally biased region" description="Basic and acidic residues" evidence="1">
    <location>
        <begin position="264"/>
        <end position="279"/>
    </location>
</feature>
<dbReference type="RefSeq" id="WP_190478011.1">
    <property type="nucleotide sequence ID" value="NZ_JACOFT010000002.1"/>
</dbReference>
<evidence type="ECO:0000256" key="1">
    <source>
        <dbReference type="SAM" id="MobiDB-lite"/>
    </source>
</evidence>
<gene>
    <name evidence="2" type="ORF">H8K26_05680</name>
</gene>
<dbReference type="Proteomes" id="UP000637632">
    <property type="component" value="Unassembled WGS sequence"/>
</dbReference>
<dbReference type="Pfam" id="PF01076">
    <property type="entry name" value="Mob_Pre"/>
    <property type="match status" value="1"/>
</dbReference>
<dbReference type="EMBL" id="JACOFT010000002">
    <property type="protein sequence ID" value="MBC3810925.1"/>
    <property type="molecule type" value="Genomic_DNA"/>
</dbReference>
<accession>A0ABR6XE90</accession>
<dbReference type="Gene3D" id="3.30.930.30">
    <property type="match status" value="1"/>
</dbReference>
<name>A0ABR6XE90_9BURK</name>
<dbReference type="InterPro" id="IPR001668">
    <property type="entry name" value="Mob_Pre"/>
</dbReference>
<keyword evidence="3" id="KW-1185">Reference proteome</keyword>
<proteinExistence type="predicted"/>
<evidence type="ECO:0000313" key="2">
    <source>
        <dbReference type="EMBL" id="MBC3810925.1"/>
    </source>
</evidence>
<dbReference type="CDD" id="cd17242">
    <property type="entry name" value="MobM_relaxase"/>
    <property type="match status" value="1"/>
</dbReference>
<protein>
    <submittedName>
        <fullName evidence="2">Plasmid recombination protein</fullName>
    </submittedName>
</protein>
<evidence type="ECO:0000313" key="3">
    <source>
        <dbReference type="Proteomes" id="UP000637632"/>
    </source>
</evidence>